<gene>
    <name evidence="1" type="ORF">CSW30_14185</name>
</gene>
<evidence type="ECO:0000313" key="2">
    <source>
        <dbReference type="Proteomes" id="UP000287173"/>
    </source>
</evidence>
<dbReference type="EMBL" id="PEMG01000472">
    <property type="protein sequence ID" value="RTI03957.1"/>
    <property type="molecule type" value="Genomic_DNA"/>
</dbReference>
<dbReference type="AlphaFoldDB" id="A0A430UKP6"/>
<comment type="caution">
    <text evidence="1">The sequence shown here is derived from an EMBL/GenBank/DDBJ whole genome shotgun (WGS) entry which is preliminary data.</text>
</comment>
<proteinExistence type="predicted"/>
<name>A0A430UKP6_THESC</name>
<protein>
    <submittedName>
        <fullName evidence="1">Type I-D CRISPR-associated protein Cas10d/Csc3</fullName>
    </submittedName>
</protein>
<dbReference type="RefSeq" id="WP_126218931.1">
    <property type="nucleotide sequence ID" value="NZ_PEMG01000472.1"/>
</dbReference>
<accession>A0A430UKP6</accession>
<dbReference type="NCBIfam" id="TIGR03174">
    <property type="entry name" value="cas_Csc3"/>
    <property type="match status" value="2"/>
</dbReference>
<dbReference type="Proteomes" id="UP000287173">
    <property type="component" value="Unassembled WGS sequence"/>
</dbReference>
<organism evidence="1 2">
    <name type="scientific">Thermus scotoductus</name>
    <dbReference type="NCBI Taxonomy" id="37636"/>
    <lineage>
        <taxon>Bacteria</taxon>
        <taxon>Thermotogati</taxon>
        <taxon>Deinococcota</taxon>
        <taxon>Deinococci</taxon>
        <taxon>Thermales</taxon>
        <taxon>Thermaceae</taxon>
        <taxon>Thermus</taxon>
    </lineage>
</organism>
<dbReference type="InterPro" id="IPR017589">
    <property type="entry name" value="CRISPR-assoc_prot_Cas10d/Csc3"/>
</dbReference>
<reference evidence="1 2" key="1">
    <citation type="journal article" date="2019" name="Extremophiles">
        <title>Biogeography of thermophiles and predominance of Thermus scotoductus in domestic water heaters.</title>
        <authorList>
            <person name="Wilpiszeski R.L."/>
            <person name="Zhang Z."/>
            <person name="House C.H."/>
        </authorList>
    </citation>
    <scope>NUCLEOTIDE SEQUENCE [LARGE SCALE GENOMIC DNA]</scope>
    <source>
        <strain evidence="1 2">17_S17</strain>
    </source>
</reference>
<sequence length="970" mass="110689">MSEDLWELLDAKGPELERRHPLTHLALEVWTQPEDSVLREWARHVLPNLLAWFSLRPAKGLSRKTALELIGDGRAPELREQALNKLVRMGDQSLATHTLNALAAGWTWVKLAGLDKQAQRLYLAGVTLHDLNKMDPALSGKRLDGPEGEHYRSSLHRWGEVLGVWRFVGEEYLDDVAFLAQNAEDVRGENRTLSNYVHLRLPPDLLEDLAEFVRVADLAASVAQRPQDLPRHKKINNLLRRLLRGRYVLRYHRTREHRGLLTQVIHNGVIEAARKAGWIPWLFFPDGVTYLVPKEAPELDVTGMPQWVRQEVLRSVKPGISELIFRDGKGIRFKPELIEVADVGVAGATLIRRVFTIIHEDKLPRAAERRAKILTKFPELQRLDWDIPNTLQVDRLAEGLSGLAKLLEAYYAKPVEEVAHALLEGLGVGGLYEEWKQIPPDGGVPFNWYYVAGQYLKHHPGLDEADLEGVMQHAFDHAIKAWGAPQTPPPFAFLEDYVAQVLDLGTPGVPWKFEQAWHRYVRNKAHRGRTPVCAVCHSPFDVQEEFSNYSNKRETSLKKGSERGICAVCRVERLLRQYTMGGGLGDDGVYLHLYPSYFFTPETALVMDQAYRNFAQTTFPELDKQLAPYRYHPRAVATADVFMIEVPSKNPRLDKVVYPQGQIQGYYLLRVPPMVKKPTETEIWAMPLLLGVLAPVVLGVKAVVSTSGIPLFDTGAAFPESVVIDGGPAFWQQGMRTNRFRLDELTTVIPAVFTLYGLTYQAYHDSKGAPSWNQLNTVARHLATTPLYVFHYQDRIQRQRGMEDLSPRLAEQMLLYYWSWQRYIGGDNPMGMIQELVDRYARFYRGEGRAAYARLRPLDAAARVVINSAPETDKETLQLMIEGELHRLLESVLDQQAKGFIPEEGRRLEARKALVEEFARYFLDKVFYSYCKGDRARLRQHLNLIRHAAEAYYLKAYRKAREEALERSDA</sequence>
<evidence type="ECO:0000313" key="1">
    <source>
        <dbReference type="EMBL" id="RTI03957.1"/>
    </source>
</evidence>